<evidence type="ECO:0000313" key="7">
    <source>
        <dbReference type="Proteomes" id="UP000228593"/>
    </source>
</evidence>
<dbReference type="InterPro" id="IPR011013">
    <property type="entry name" value="Gal_mutarotase_sf_dom"/>
</dbReference>
<feature type="active site" evidence="5">
    <location>
        <position position="163"/>
    </location>
</feature>
<dbReference type="GO" id="GO:0030246">
    <property type="term" value="F:carbohydrate binding"/>
    <property type="evidence" value="ECO:0007669"/>
    <property type="project" value="UniProtKB-UniRule"/>
</dbReference>
<dbReference type="PANTHER" id="PTHR11122:SF13">
    <property type="entry name" value="GLUCOSE-6-PHOSPHATE 1-EPIMERASE"/>
    <property type="match status" value="1"/>
</dbReference>
<proteinExistence type="inferred from homology"/>
<keyword evidence="3 4" id="KW-0413">Isomerase</keyword>
<dbReference type="Proteomes" id="UP000228593">
    <property type="component" value="Unassembled WGS sequence"/>
</dbReference>
<dbReference type="InterPro" id="IPR025532">
    <property type="entry name" value="G6P_1-epimerase"/>
</dbReference>
<evidence type="ECO:0000256" key="4">
    <source>
        <dbReference type="PIRNR" id="PIRNR016020"/>
    </source>
</evidence>
<organism evidence="6 7">
    <name type="scientific">Massilia psychrophila</name>
    <dbReference type="NCBI Taxonomy" id="1603353"/>
    <lineage>
        <taxon>Bacteria</taxon>
        <taxon>Pseudomonadati</taxon>
        <taxon>Pseudomonadota</taxon>
        <taxon>Betaproteobacteria</taxon>
        <taxon>Burkholderiales</taxon>
        <taxon>Oxalobacteraceae</taxon>
        <taxon>Telluria group</taxon>
        <taxon>Massilia</taxon>
    </lineage>
</organism>
<evidence type="ECO:0000256" key="2">
    <source>
        <dbReference type="ARBA" id="ARBA00005866"/>
    </source>
</evidence>
<dbReference type="EMBL" id="PDOB01000008">
    <property type="protein sequence ID" value="PIL40503.1"/>
    <property type="molecule type" value="Genomic_DNA"/>
</dbReference>
<keyword evidence="7" id="KW-1185">Reference proteome</keyword>
<evidence type="ECO:0000256" key="1">
    <source>
        <dbReference type="ARBA" id="ARBA00001096"/>
    </source>
</evidence>
<reference evidence="6 7" key="1">
    <citation type="submission" date="2017-10" db="EMBL/GenBank/DDBJ databases">
        <title>Massilia psychrophilum sp. nov., a novel purple-pigmented bacterium isolated from Tianshan glacier, Xinjiang Municipality, China.</title>
        <authorList>
            <person name="Wang H."/>
        </authorList>
    </citation>
    <scope>NUCLEOTIDE SEQUENCE [LARGE SCALE GENOMIC DNA]</scope>
    <source>
        <strain evidence="6 7">JCM 30813</strain>
    </source>
</reference>
<name>A0A2G8T3H3_9BURK</name>
<sequence>MNTIALAAFGQLPAVQVSAADGAQAVITLYGAHLVSWQSAGGAEHLFCSAKSALDGSRAIRGGVPVVFPQFNERGRGLRHGFARVSDWALVDSGTEVGKDGEAGAAFAVFALEPHDLPPAAAQAWPHDFLLQLRVTVGGDKLAMAFEVHNRGAAPFAFSCALHTYHLVDQVCDARIDGLRDAALAIGDPLDEIFFGVQPRLTLRAGAATLVLEQDGFTDAVVWNPGAANAAALVDLEDDEYQRFVCIEPAVIEPLTLQAGQQWRGNYRITAG</sequence>
<dbReference type="OrthoDB" id="9790727at2"/>
<dbReference type="SUPFAM" id="SSF74650">
    <property type="entry name" value="Galactose mutarotase-like"/>
    <property type="match status" value="1"/>
</dbReference>
<dbReference type="Gene3D" id="2.70.98.10">
    <property type="match status" value="1"/>
</dbReference>
<dbReference type="EC" id="5.1.3.15" evidence="4"/>
<dbReference type="RefSeq" id="WP_099915382.1">
    <property type="nucleotide sequence ID" value="NZ_BMHS01000026.1"/>
</dbReference>
<comment type="catalytic activity">
    <reaction evidence="1">
        <text>alpha-D-glucose 6-phosphate = beta-D-glucose 6-phosphate</text>
        <dbReference type="Rhea" id="RHEA:16249"/>
        <dbReference type="ChEBI" id="CHEBI:58225"/>
        <dbReference type="ChEBI" id="CHEBI:58247"/>
        <dbReference type="EC" id="5.1.3.15"/>
    </reaction>
</comment>
<dbReference type="CDD" id="cd09020">
    <property type="entry name" value="D-hex-6-P-epi_like"/>
    <property type="match status" value="1"/>
</dbReference>
<dbReference type="InterPro" id="IPR014718">
    <property type="entry name" value="GH-type_carb-bd"/>
</dbReference>
<dbReference type="InterPro" id="IPR008183">
    <property type="entry name" value="Aldose_1/G6P_1-epimerase"/>
</dbReference>
<comment type="caution">
    <text evidence="6">The sequence shown here is derived from an EMBL/GenBank/DDBJ whole genome shotgun (WGS) entry which is preliminary data.</text>
</comment>
<evidence type="ECO:0000256" key="3">
    <source>
        <dbReference type="ARBA" id="ARBA00023235"/>
    </source>
</evidence>
<evidence type="ECO:0000256" key="5">
    <source>
        <dbReference type="PIRSR" id="PIRSR016020-1"/>
    </source>
</evidence>
<dbReference type="GO" id="GO:0047938">
    <property type="term" value="F:glucose-6-phosphate 1-epimerase activity"/>
    <property type="evidence" value="ECO:0007669"/>
    <property type="project" value="UniProtKB-UniRule"/>
</dbReference>
<dbReference type="PIRSF" id="PIRSF016020">
    <property type="entry name" value="PHexose_mutarotase"/>
    <property type="match status" value="1"/>
</dbReference>
<feature type="active site" evidence="5">
    <location>
        <position position="248"/>
    </location>
</feature>
<dbReference type="PANTHER" id="PTHR11122">
    <property type="entry name" value="APOSPORY-ASSOCIATED PROTEIN C-RELATED"/>
    <property type="match status" value="1"/>
</dbReference>
<dbReference type="GO" id="GO:0005737">
    <property type="term" value="C:cytoplasm"/>
    <property type="evidence" value="ECO:0007669"/>
    <property type="project" value="TreeGrafter"/>
</dbReference>
<protein>
    <recommendedName>
        <fullName evidence="4">Putative glucose-6-phosphate 1-epimerase</fullName>
        <ecNumber evidence="4">5.1.3.15</ecNumber>
    </recommendedName>
</protein>
<dbReference type="Pfam" id="PF01263">
    <property type="entry name" value="Aldose_epim"/>
    <property type="match status" value="1"/>
</dbReference>
<evidence type="ECO:0000313" key="6">
    <source>
        <dbReference type="EMBL" id="PIL40503.1"/>
    </source>
</evidence>
<comment type="similarity">
    <text evidence="2 4">Belongs to the glucose-6-phosphate 1-epimerase family.</text>
</comment>
<accession>A0A2G8T3H3</accession>
<dbReference type="GO" id="GO:0005975">
    <property type="term" value="P:carbohydrate metabolic process"/>
    <property type="evidence" value="ECO:0007669"/>
    <property type="project" value="InterPro"/>
</dbReference>
<dbReference type="AlphaFoldDB" id="A0A2G8T3H3"/>
<gene>
    <name evidence="6" type="ORF">CR103_07575</name>
</gene>